<evidence type="ECO:0000313" key="2">
    <source>
        <dbReference type="Proteomes" id="UP000467636"/>
    </source>
</evidence>
<dbReference type="AlphaFoldDB" id="A0AAD1MJD2"/>
<sequence>MAVRPLAQKSCQLCGLCLSAEILRTWLSSTVTSKPQEAKQYLQKVCTVREDGVAAMPPWCPSTGRVSVKYE</sequence>
<protein>
    <submittedName>
        <fullName evidence="1">Uncharacterized protein</fullName>
    </submittedName>
</protein>
<name>A0AAD1MJD2_9MYCO</name>
<keyword evidence="2" id="KW-1185">Reference proteome</keyword>
<evidence type="ECO:0000313" key="1">
    <source>
        <dbReference type="EMBL" id="BBX24731.1"/>
    </source>
</evidence>
<gene>
    <name evidence="1" type="ORF">MTER_41420</name>
</gene>
<proteinExistence type="predicted"/>
<organism evidence="1 2">
    <name type="scientific">Mycolicibacter terrae</name>
    <dbReference type="NCBI Taxonomy" id="1788"/>
    <lineage>
        <taxon>Bacteria</taxon>
        <taxon>Bacillati</taxon>
        <taxon>Actinomycetota</taxon>
        <taxon>Actinomycetes</taxon>
        <taxon>Mycobacteriales</taxon>
        <taxon>Mycobacteriaceae</taxon>
        <taxon>Mycolicibacter</taxon>
    </lineage>
</organism>
<accession>A0AAD1MJD2</accession>
<dbReference type="EMBL" id="AP022564">
    <property type="protein sequence ID" value="BBX24731.1"/>
    <property type="molecule type" value="Genomic_DNA"/>
</dbReference>
<dbReference type="Proteomes" id="UP000467636">
    <property type="component" value="Chromosome"/>
</dbReference>
<reference evidence="1 2" key="1">
    <citation type="journal article" date="2019" name="Emerg. Microbes Infect.">
        <title>Comprehensive subspecies identification of 175 nontuberculous mycobacteria species based on 7547 genomic profiles.</title>
        <authorList>
            <person name="Matsumoto Y."/>
            <person name="Kinjo T."/>
            <person name="Motooka D."/>
            <person name="Nabeya D."/>
            <person name="Jung N."/>
            <person name="Uechi K."/>
            <person name="Horii T."/>
            <person name="Iida T."/>
            <person name="Fujita J."/>
            <person name="Nakamura S."/>
        </authorList>
    </citation>
    <scope>NUCLEOTIDE SEQUENCE [LARGE SCALE GENOMIC DNA]</scope>
    <source>
        <strain evidence="1 2">JCM 12143</strain>
    </source>
</reference>